<name>A0ABN3HH55_9ACTN</name>
<proteinExistence type="predicted"/>
<feature type="compositionally biased region" description="Polar residues" evidence="1">
    <location>
        <begin position="42"/>
        <end position="52"/>
    </location>
</feature>
<feature type="region of interest" description="Disordered" evidence="1">
    <location>
        <begin position="1"/>
        <end position="75"/>
    </location>
</feature>
<evidence type="ECO:0000313" key="2">
    <source>
        <dbReference type="EMBL" id="GAA2380217.1"/>
    </source>
</evidence>
<dbReference type="Proteomes" id="UP001499986">
    <property type="component" value="Unassembled WGS sequence"/>
</dbReference>
<evidence type="ECO:0000256" key="1">
    <source>
        <dbReference type="SAM" id="MobiDB-lite"/>
    </source>
</evidence>
<reference evidence="2 3" key="1">
    <citation type="journal article" date="2019" name="Int. J. Syst. Evol. Microbiol.">
        <title>The Global Catalogue of Microorganisms (GCM) 10K type strain sequencing project: providing services to taxonomists for standard genome sequencing and annotation.</title>
        <authorList>
            <consortium name="The Broad Institute Genomics Platform"/>
            <consortium name="The Broad Institute Genome Sequencing Center for Infectious Disease"/>
            <person name="Wu L."/>
            <person name="Ma J."/>
        </authorList>
    </citation>
    <scope>NUCLEOTIDE SEQUENCE [LARGE SCALE GENOMIC DNA]</scope>
    <source>
        <strain evidence="2 3">JCM 4358</strain>
    </source>
</reference>
<comment type="caution">
    <text evidence="2">The sequence shown here is derived from an EMBL/GenBank/DDBJ whole genome shotgun (WGS) entry which is preliminary data.</text>
</comment>
<organism evidence="2 3">
    <name type="scientific">Streptomyces coeruleofuscus</name>
    <dbReference type="NCBI Taxonomy" id="66879"/>
    <lineage>
        <taxon>Bacteria</taxon>
        <taxon>Bacillati</taxon>
        <taxon>Actinomycetota</taxon>
        <taxon>Actinomycetes</taxon>
        <taxon>Kitasatosporales</taxon>
        <taxon>Streptomycetaceae</taxon>
        <taxon>Streptomyces</taxon>
    </lineage>
</organism>
<dbReference type="EMBL" id="BAAASE010000001">
    <property type="protein sequence ID" value="GAA2380217.1"/>
    <property type="molecule type" value="Genomic_DNA"/>
</dbReference>
<protein>
    <submittedName>
        <fullName evidence="2">Uncharacterized protein</fullName>
    </submittedName>
</protein>
<sequence length="92" mass="9905">MSTANVAQSRERVSARVSAIRPAARATEAPPGPSADARRHNCSTAAYSSSGLRSARCCNSGPDRSQRGRSEASSPGVTWLWLTLRVYEQEIK</sequence>
<gene>
    <name evidence="2" type="ORF">GCM10010255_01600</name>
</gene>
<accession>A0ABN3HH55</accession>
<evidence type="ECO:0000313" key="3">
    <source>
        <dbReference type="Proteomes" id="UP001499986"/>
    </source>
</evidence>
<keyword evidence="3" id="KW-1185">Reference proteome</keyword>